<dbReference type="Gene3D" id="3.10.100.10">
    <property type="entry name" value="Mannose-Binding Protein A, subunit A"/>
    <property type="match status" value="1"/>
</dbReference>
<dbReference type="InterPro" id="IPR010515">
    <property type="entry name" value="Collagenase_NC10/endostatin"/>
</dbReference>
<dbReference type="InterPro" id="IPR016187">
    <property type="entry name" value="CTDL_fold"/>
</dbReference>
<dbReference type="Pfam" id="PF06482">
    <property type="entry name" value="Endostatin"/>
    <property type="match status" value="1"/>
</dbReference>
<sequence length="106" mass="11395">MFIPAHDQPQGGAAASQLGGPSEARGTHLLLDSKDVLRHPTWPQKSVWQGSDPIRHRLTQSYCETWQTKAPLPTGQTSSLLGTGSWGRTLQASTMPTLSSASRTVS</sequence>
<evidence type="ECO:0000313" key="4">
    <source>
        <dbReference type="EMBL" id="KAK2082620.1"/>
    </source>
</evidence>
<organism evidence="3 5">
    <name type="scientific">Saguinus oedipus</name>
    <name type="common">Cotton-top tamarin</name>
    <name type="synonym">Oedipomidas oedipus</name>
    <dbReference type="NCBI Taxonomy" id="9490"/>
    <lineage>
        <taxon>Eukaryota</taxon>
        <taxon>Metazoa</taxon>
        <taxon>Chordata</taxon>
        <taxon>Craniata</taxon>
        <taxon>Vertebrata</taxon>
        <taxon>Euteleostomi</taxon>
        <taxon>Mammalia</taxon>
        <taxon>Eutheria</taxon>
        <taxon>Euarchontoglires</taxon>
        <taxon>Primates</taxon>
        <taxon>Haplorrhini</taxon>
        <taxon>Platyrrhini</taxon>
        <taxon>Cebidae</taxon>
        <taxon>Callitrichinae</taxon>
        <taxon>Saguinus</taxon>
    </lineage>
</organism>
<dbReference type="InterPro" id="IPR016186">
    <property type="entry name" value="C-type_lectin-like/link_sf"/>
</dbReference>
<evidence type="ECO:0000256" key="1">
    <source>
        <dbReference type="SAM" id="MobiDB-lite"/>
    </source>
</evidence>
<name>A0ABQ9TB15_SAGOE</name>
<feature type="region of interest" description="Disordered" evidence="1">
    <location>
        <begin position="1"/>
        <end position="32"/>
    </location>
</feature>
<evidence type="ECO:0000313" key="3">
    <source>
        <dbReference type="EMBL" id="KAK2081913.1"/>
    </source>
</evidence>
<evidence type="ECO:0000313" key="5">
    <source>
        <dbReference type="Proteomes" id="UP001266305"/>
    </source>
</evidence>
<gene>
    <name evidence="4" type="ORF">P7K49_040001</name>
    <name evidence="3" type="ORF">P7K49_040050</name>
</gene>
<proteinExistence type="predicted"/>
<protein>
    <recommendedName>
        <fullName evidence="2">Collagenase NC10/endostatin domain-containing protein</fullName>
    </recommendedName>
</protein>
<accession>A0ABQ9TB15</accession>
<feature type="domain" description="Collagenase NC10/endostatin" evidence="2">
    <location>
        <begin position="31"/>
        <end position="81"/>
    </location>
</feature>
<feature type="region of interest" description="Disordered" evidence="1">
    <location>
        <begin position="69"/>
        <end position="106"/>
    </location>
</feature>
<dbReference type="Proteomes" id="UP001266305">
    <property type="component" value="Unassembled WGS sequence"/>
</dbReference>
<dbReference type="EMBL" id="JASSZA010000049">
    <property type="protein sequence ID" value="KAK2081913.1"/>
    <property type="molecule type" value="Genomic_DNA"/>
</dbReference>
<keyword evidence="5" id="KW-1185">Reference proteome</keyword>
<comment type="caution">
    <text evidence="3">The sequence shown here is derived from an EMBL/GenBank/DDBJ whole genome shotgun (WGS) entry which is preliminary data.</text>
</comment>
<reference evidence="3 5" key="1">
    <citation type="submission" date="2023-05" db="EMBL/GenBank/DDBJ databases">
        <title>B98-5 Cell Line De Novo Hybrid Assembly: An Optical Mapping Approach.</title>
        <authorList>
            <person name="Kananen K."/>
            <person name="Auerbach J.A."/>
            <person name="Kautto E."/>
            <person name="Blachly J.S."/>
        </authorList>
    </citation>
    <scope>NUCLEOTIDE SEQUENCE [LARGE SCALE GENOMIC DNA]</scope>
    <source>
        <strain evidence="3">B95-8</strain>
        <tissue evidence="3">Cell line</tissue>
    </source>
</reference>
<dbReference type="SUPFAM" id="SSF56436">
    <property type="entry name" value="C-type lectin-like"/>
    <property type="match status" value="1"/>
</dbReference>
<dbReference type="EMBL" id="JASSZA010000026">
    <property type="protein sequence ID" value="KAK2082620.1"/>
    <property type="molecule type" value="Genomic_DNA"/>
</dbReference>
<evidence type="ECO:0000259" key="2">
    <source>
        <dbReference type="Pfam" id="PF06482"/>
    </source>
</evidence>